<dbReference type="Gene3D" id="1.10.150.40">
    <property type="entry name" value="Barrier-to-autointegration factor, BAF"/>
    <property type="match status" value="1"/>
</dbReference>
<dbReference type="STRING" id="42514.ENSPNAP00000036028"/>
<dbReference type="AlphaFoldDB" id="A0A3B4EJT1"/>
<protein>
    <recommendedName>
        <fullName evidence="3">Barrier-to-autointegration factor-like protein</fullName>
    </recommendedName>
    <alternativeName>
        <fullName evidence="4">Barrier-to-autointegration factor 2</fullName>
    </alternativeName>
</protein>
<dbReference type="SUPFAM" id="SSF47798">
    <property type="entry name" value="Barrier-to-autointegration factor, BAF"/>
    <property type="match status" value="1"/>
</dbReference>
<evidence type="ECO:0000256" key="1">
    <source>
        <dbReference type="ARBA" id="ARBA00004123"/>
    </source>
</evidence>
<dbReference type="Pfam" id="PF02961">
    <property type="entry name" value="SAM_BAF"/>
    <property type="match status" value="1"/>
</dbReference>
<evidence type="ECO:0000256" key="2">
    <source>
        <dbReference type="ARBA" id="ARBA00023242"/>
    </source>
</evidence>
<proteinExistence type="predicted"/>
<organism evidence="5 6">
    <name type="scientific">Pygocentrus nattereri</name>
    <name type="common">Red-bellied piranha</name>
    <dbReference type="NCBI Taxonomy" id="42514"/>
    <lineage>
        <taxon>Eukaryota</taxon>
        <taxon>Metazoa</taxon>
        <taxon>Chordata</taxon>
        <taxon>Craniata</taxon>
        <taxon>Vertebrata</taxon>
        <taxon>Euteleostomi</taxon>
        <taxon>Actinopterygii</taxon>
        <taxon>Neopterygii</taxon>
        <taxon>Teleostei</taxon>
        <taxon>Ostariophysi</taxon>
        <taxon>Characiformes</taxon>
        <taxon>Characoidei</taxon>
        <taxon>Pygocentrus</taxon>
    </lineage>
</organism>
<reference evidence="5 6" key="1">
    <citation type="submission" date="2020-10" db="EMBL/GenBank/DDBJ databases">
        <title>Pygocentrus nattereri (red-bellied piranha) genome, fPygNat1, primary haplotype.</title>
        <authorList>
            <person name="Myers G."/>
            <person name="Meyer A."/>
            <person name="Karagic N."/>
            <person name="Pippel M."/>
            <person name="Winkler S."/>
            <person name="Tracey A."/>
            <person name="Wood J."/>
            <person name="Formenti G."/>
            <person name="Howe K."/>
            <person name="Fedrigo O."/>
            <person name="Jarvis E.D."/>
        </authorList>
    </citation>
    <scope>NUCLEOTIDE SEQUENCE [LARGE SCALE GENOMIC DNA]</scope>
</reference>
<reference evidence="5" key="2">
    <citation type="submission" date="2025-08" db="UniProtKB">
        <authorList>
            <consortium name="Ensembl"/>
        </authorList>
    </citation>
    <scope>IDENTIFICATION</scope>
</reference>
<dbReference type="GO" id="GO:0051276">
    <property type="term" value="P:chromosome organization"/>
    <property type="evidence" value="ECO:0007669"/>
    <property type="project" value="TreeGrafter"/>
</dbReference>
<dbReference type="GO" id="GO:0003677">
    <property type="term" value="F:DNA binding"/>
    <property type="evidence" value="ECO:0007669"/>
    <property type="project" value="InterPro"/>
</dbReference>
<dbReference type="OMA" id="TEWCDAF"/>
<dbReference type="OrthoDB" id="9997163at2759"/>
<dbReference type="GO" id="GO:0005634">
    <property type="term" value="C:nucleus"/>
    <property type="evidence" value="ECO:0007669"/>
    <property type="project" value="UniProtKB-SubCell"/>
</dbReference>
<dbReference type="InterPro" id="IPR051387">
    <property type="entry name" value="BAF"/>
</dbReference>
<dbReference type="PANTHER" id="PTHR47507:SF2">
    <property type="entry name" value="BARRIER-TO-AUTOINTEGRATION FACTOR-LIKE PROTEIN"/>
    <property type="match status" value="1"/>
</dbReference>
<dbReference type="GO" id="GO:0000793">
    <property type="term" value="C:condensed chromosome"/>
    <property type="evidence" value="ECO:0007669"/>
    <property type="project" value="TreeGrafter"/>
</dbReference>
<accession>A0A3B4EJT1</accession>
<dbReference type="GeneTree" id="ENSGT00390000018613"/>
<dbReference type="PANTHER" id="PTHR47507">
    <property type="entry name" value="BARRIER TO AUTOINTEGRATION FACTOR 2"/>
    <property type="match status" value="1"/>
</dbReference>
<dbReference type="GeneID" id="108431661"/>
<name>A0A3B4EJT1_PYGNA</name>
<dbReference type="Ensembl" id="ENSPNAT00000029884.2">
    <property type="protein sequence ID" value="ENSPNAP00000036028.1"/>
    <property type="gene ID" value="ENSPNAG00000026487.2"/>
</dbReference>
<evidence type="ECO:0000256" key="4">
    <source>
        <dbReference type="ARBA" id="ARBA00079764"/>
    </source>
</evidence>
<dbReference type="Proteomes" id="UP001501920">
    <property type="component" value="Chromosome 10"/>
</dbReference>
<keyword evidence="6" id="KW-1185">Reference proteome</keyword>
<reference evidence="5" key="3">
    <citation type="submission" date="2025-09" db="UniProtKB">
        <authorList>
            <consortium name="Ensembl"/>
        </authorList>
    </citation>
    <scope>IDENTIFICATION</scope>
</reference>
<dbReference type="InterPro" id="IPR036617">
    <property type="entry name" value="BAF_sf"/>
</dbReference>
<dbReference type="FunFam" id="1.10.150.40:FF:000002">
    <property type="entry name" value="Barrier to autointegration factor 2"/>
    <property type="match status" value="1"/>
</dbReference>
<evidence type="ECO:0000313" key="6">
    <source>
        <dbReference type="Proteomes" id="UP001501920"/>
    </source>
</evidence>
<evidence type="ECO:0000256" key="3">
    <source>
        <dbReference type="ARBA" id="ARBA00074730"/>
    </source>
</evidence>
<dbReference type="SMART" id="SM01023">
    <property type="entry name" value="BAF"/>
    <property type="match status" value="1"/>
</dbReference>
<dbReference type="InterPro" id="IPR004122">
    <property type="entry name" value="BAF_prot"/>
</dbReference>
<sequence length="128" mass="14412">MQRCPLQQGLLSRRSQREQAGVFQTSSFKRVLITRQPEMSTTSQKHRDFVAEPMGDKPVTALSGIGEVLGKKLEEQGFDKAFVVLGQFLLLRKDRELFAEWLKDTSGANARQAASCSQCLTEWCDAFL</sequence>
<dbReference type="RefSeq" id="XP_017560447.1">
    <property type="nucleotide sequence ID" value="XM_017704958.1"/>
</dbReference>
<keyword evidence="2" id="KW-0539">Nucleus</keyword>
<comment type="subcellular location">
    <subcellularLocation>
        <location evidence="1">Nucleus</location>
    </subcellularLocation>
</comment>
<evidence type="ECO:0000313" key="5">
    <source>
        <dbReference type="Ensembl" id="ENSPNAP00000036028.1"/>
    </source>
</evidence>